<reference evidence="15" key="1">
    <citation type="submission" date="2022-03" db="EMBL/GenBank/DDBJ databases">
        <authorList>
            <person name="Alioto T."/>
            <person name="Alioto T."/>
            <person name="Gomez Garrido J."/>
        </authorList>
    </citation>
    <scope>NUCLEOTIDE SEQUENCE</scope>
</reference>
<evidence type="ECO:0000256" key="13">
    <source>
        <dbReference type="SAM" id="Phobius"/>
    </source>
</evidence>
<dbReference type="GO" id="GO:0006094">
    <property type="term" value="P:gluconeogenesis"/>
    <property type="evidence" value="ECO:0007669"/>
    <property type="project" value="UniProtKB-UniRule"/>
</dbReference>
<name>A0AAD1WFZ4_PELCU</name>
<dbReference type="SMART" id="SM00014">
    <property type="entry name" value="acidPPc"/>
    <property type="match status" value="1"/>
</dbReference>
<protein>
    <recommendedName>
        <fullName evidence="10">Glucose-6-phosphatase</fullName>
        <ecNumber evidence="10">3.1.3.9</ecNumber>
    </recommendedName>
</protein>
<evidence type="ECO:0000313" key="15">
    <source>
        <dbReference type="EMBL" id="CAH2302692.1"/>
    </source>
</evidence>
<feature type="transmembrane region" description="Helical" evidence="13">
    <location>
        <begin position="310"/>
        <end position="327"/>
    </location>
</feature>
<dbReference type="EC" id="3.1.3.9" evidence="10"/>
<gene>
    <name evidence="15" type="ORF">PECUL_23A006670</name>
</gene>
<keyword evidence="6 10" id="KW-0378">Hydrolase</keyword>
<keyword evidence="16" id="KW-1185">Reference proteome</keyword>
<dbReference type="Proteomes" id="UP001295444">
    <property type="component" value="Chromosome 06"/>
</dbReference>
<keyword evidence="8 13" id="KW-1133">Transmembrane helix</keyword>
<dbReference type="PANTHER" id="PTHR12591">
    <property type="entry name" value="GLUCOSE-6-PHOSPHATASE"/>
    <property type="match status" value="1"/>
</dbReference>
<proteinExistence type="inferred from homology"/>
<evidence type="ECO:0000259" key="14">
    <source>
        <dbReference type="SMART" id="SM00014"/>
    </source>
</evidence>
<evidence type="ECO:0000256" key="8">
    <source>
        <dbReference type="ARBA" id="ARBA00022989"/>
    </source>
</evidence>
<feature type="binding site" evidence="12">
    <location>
        <position position="156"/>
    </location>
    <ligand>
        <name>substrate</name>
    </ligand>
</feature>
<evidence type="ECO:0000256" key="3">
    <source>
        <dbReference type="ARBA" id="ARBA00009266"/>
    </source>
</evidence>
<comment type="pathway">
    <text evidence="2 10">Carbohydrate biosynthesis; gluconeogenesis.</text>
</comment>
<dbReference type="GO" id="GO:0004346">
    <property type="term" value="F:glucose-6-phosphatase activity"/>
    <property type="evidence" value="ECO:0007669"/>
    <property type="project" value="UniProtKB-EC"/>
</dbReference>
<feature type="transmembrane region" description="Helical" evidence="13">
    <location>
        <begin position="57"/>
        <end position="76"/>
    </location>
</feature>
<evidence type="ECO:0000256" key="11">
    <source>
        <dbReference type="PIRSR" id="PIRSR000905-1"/>
    </source>
</evidence>
<evidence type="ECO:0000256" key="6">
    <source>
        <dbReference type="ARBA" id="ARBA00022801"/>
    </source>
</evidence>
<dbReference type="Pfam" id="PF01569">
    <property type="entry name" value="PAP2"/>
    <property type="match status" value="1"/>
</dbReference>
<sequence>MDKVHVAGIAVANVLQTHLRGSEEFWLWVTYLGDPACVFLIYFPLVYSYTRRLGVTVLWLALISEWLNLVLKWFLFGERPFWWIFESGKDSDVKLKQFSSTCETGPGSPSGHCMITGSALLPVVIFLTKQWSQRGTYRFIPIFLYSLLMMGIAVSRVLILAHFPHQVVAGIITGVFLGQVLERTVPRNRSFGFFALASLLLLFGAVFINWVMTVSGVDLSWSIHLATKWCSKPEWVHPETRPFSSVTRSAGNALGLGLALHCPLYRSLQGDNTRWLERGVDLLFSILFLKILLFVPLPASSPAVFYASNFLRHSLCPLAVIILAPFIKKKICFGNTSKKD</sequence>
<dbReference type="Gene3D" id="1.20.144.10">
    <property type="entry name" value="Phosphatidic acid phosphatase type 2/haloperoxidase"/>
    <property type="match status" value="1"/>
</dbReference>
<dbReference type="PANTHER" id="PTHR12591:SF2">
    <property type="entry name" value="GLUCOSE-6-PHOSPHATASE 3"/>
    <property type="match status" value="1"/>
</dbReference>
<feature type="active site" description="Nucleophile" evidence="11">
    <location>
        <position position="162"/>
    </location>
</feature>
<keyword evidence="5 13" id="KW-0812">Transmembrane</keyword>
<evidence type="ECO:0000256" key="7">
    <source>
        <dbReference type="ARBA" id="ARBA00022824"/>
    </source>
</evidence>
<feature type="transmembrane region" description="Helical" evidence="13">
    <location>
        <begin position="165"/>
        <end position="181"/>
    </location>
</feature>
<evidence type="ECO:0000256" key="9">
    <source>
        <dbReference type="ARBA" id="ARBA00023136"/>
    </source>
</evidence>
<dbReference type="InterPro" id="IPR016275">
    <property type="entry name" value="Glucose-6-phosphatase"/>
</dbReference>
<feature type="transmembrane region" description="Helical" evidence="13">
    <location>
        <begin position="25"/>
        <end position="45"/>
    </location>
</feature>
<organism evidence="15 16">
    <name type="scientific">Pelobates cultripes</name>
    <name type="common">Western spadefoot toad</name>
    <dbReference type="NCBI Taxonomy" id="61616"/>
    <lineage>
        <taxon>Eukaryota</taxon>
        <taxon>Metazoa</taxon>
        <taxon>Chordata</taxon>
        <taxon>Craniata</taxon>
        <taxon>Vertebrata</taxon>
        <taxon>Euteleostomi</taxon>
        <taxon>Amphibia</taxon>
        <taxon>Batrachia</taxon>
        <taxon>Anura</taxon>
        <taxon>Pelobatoidea</taxon>
        <taxon>Pelobatidae</taxon>
        <taxon>Pelobates</taxon>
    </lineage>
</organism>
<keyword evidence="4 10" id="KW-0312">Gluconeogenesis</keyword>
<dbReference type="PIRSF" id="PIRSF000905">
    <property type="entry name" value="Glucose-6-phosphatase"/>
    <property type="match status" value="1"/>
</dbReference>
<evidence type="ECO:0000256" key="4">
    <source>
        <dbReference type="ARBA" id="ARBA00022432"/>
    </source>
</evidence>
<feature type="transmembrane region" description="Helical" evidence="13">
    <location>
        <begin position="280"/>
        <end position="298"/>
    </location>
</feature>
<evidence type="ECO:0000256" key="5">
    <source>
        <dbReference type="ARBA" id="ARBA00022692"/>
    </source>
</evidence>
<feature type="binding site" evidence="12">
    <location>
        <position position="79"/>
    </location>
    <ligand>
        <name>substrate</name>
    </ligand>
</feature>
<dbReference type="AlphaFoldDB" id="A0AAD1WFZ4"/>
<comment type="subcellular location">
    <subcellularLocation>
        <location evidence="1">Endoplasmic reticulum membrane</location>
        <topology evidence="1">Multi-pass membrane protein</topology>
    </subcellularLocation>
</comment>
<evidence type="ECO:0000256" key="10">
    <source>
        <dbReference type="PIRNR" id="PIRNR000905"/>
    </source>
</evidence>
<accession>A0AAD1WFZ4</accession>
<keyword evidence="7 10" id="KW-0256">Endoplasmic reticulum</keyword>
<dbReference type="GO" id="GO:0005789">
    <property type="term" value="C:endoplasmic reticulum membrane"/>
    <property type="evidence" value="ECO:0007669"/>
    <property type="project" value="UniProtKB-SubCell"/>
</dbReference>
<feature type="active site" description="Proton donor" evidence="11">
    <location>
        <position position="112"/>
    </location>
</feature>
<evidence type="ECO:0000313" key="16">
    <source>
        <dbReference type="Proteomes" id="UP001295444"/>
    </source>
</evidence>
<dbReference type="InterPro" id="IPR000326">
    <property type="entry name" value="PAP2/HPO"/>
</dbReference>
<evidence type="ECO:0000256" key="1">
    <source>
        <dbReference type="ARBA" id="ARBA00004477"/>
    </source>
</evidence>
<dbReference type="InterPro" id="IPR036938">
    <property type="entry name" value="PAP2/HPO_sf"/>
</dbReference>
<comment type="similarity">
    <text evidence="3 10">Belongs to the glucose-6-phosphatase family.</text>
</comment>
<dbReference type="GO" id="GO:0051156">
    <property type="term" value="P:glucose 6-phosphate metabolic process"/>
    <property type="evidence" value="ECO:0007669"/>
    <property type="project" value="TreeGrafter"/>
</dbReference>
<keyword evidence="9 10" id="KW-0472">Membrane</keyword>
<feature type="transmembrane region" description="Helical" evidence="13">
    <location>
        <begin position="109"/>
        <end position="127"/>
    </location>
</feature>
<evidence type="ECO:0000256" key="12">
    <source>
        <dbReference type="PIRSR" id="PIRSR000905-2"/>
    </source>
</evidence>
<feature type="transmembrane region" description="Helical" evidence="13">
    <location>
        <begin position="139"/>
        <end position="159"/>
    </location>
</feature>
<feature type="domain" description="Phosphatidic acid phosphatase type 2/haloperoxidase" evidence="14">
    <location>
        <begin position="53"/>
        <end position="182"/>
    </location>
</feature>
<dbReference type="SUPFAM" id="SSF48317">
    <property type="entry name" value="Acid phosphatase/Vanadium-dependent haloperoxidase"/>
    <property type="match status" value="1"/>
</dbReference>
<feature type="transmembrane region" description="Helical" evidence="13">
    <location>
        <begin position="193"/>
        <end position="212"/>
    </location>
</feature>
<dbReference type="EMBL" id="OW240917">
    <property type="protein sequence ID" value="CAH2302692.1"/>
    <property type="molecule type" value="Genomic_DNA"/>
</dbReference>
<evidence type="ECO:0000256" key="2">
    <source>
        <dbReference type="ARBA" id="ARBA00004742"/>
    </source>
</evidence>